<keyword evidence="4" id="KW-0464">Manganese</keyword>
<evidence type="ECO:0000256" key="2">
    <source>
        <dbReference type="ARBA" id="ARBA00022801"/>
    </source>
</evidence>
<dbReference type="GO" id="GO:0008081">
    <property type="term" value="F:phosphoric diester hydrolase activity"/>
    <property type="evidence" value="ECO:0007669"/>
    <property type="project" value="TreeGrafter"/>
</dbReference>
<evidence type="ECO:0000313" key="7">
    <source>
        <dbReference type="EMBL" id="KAJ7336062.1"/>
    </source>
</evidence>
<name>A0A9X0CHF7_9CNID</name>
<gene>
    <name evidence="7" type="primary">APEX2_2</name>
    <name evidence="7" type="ORF">OS493_013439</name>
</gene>
<comment type="cofactor">
    <cofactor evidence="4">
        <name>Mg(2+)</name>
        <dbReference type="ChEBI" id="CHEBI:18420"/>
    </cofactor>
    <cofactor evidence="4">
        <name>Mn(2+)</name>
        <dbReference type="ChEBI" id="CHEBI:29035"/>
    </cofactor>
    <text evidence="4">Probably binds two magnesium or manganese ions per subunit.</text>
</comment>
<keyword evidence="1 4" id="KW-0479">Metal-binding</keyword>
<keyword evidence="8" id="KW-1185">Reference proteome</keyword>
<evidence type="ECO:0000313" key="8">
    <source>
        <dbReference type="Proteomes" id="UP001163046"/>
    </source>
</evidence>
<keyword evidence="2" id="KW-0378">Hydrolase</keyword>
<feature type="binding site" evidence="4">
    <location>
        <position position="138"/>
    </location>
    <ligand>
        <name>Mg(2+)</name>
        <dbReference type="ChEBI" id="CHEBI:18420"/>
        <label>1</label>
    </ligand>
</feature>
<evidence type="ECO:0000256" key="4">
    <source>
        <dbReference type="PIRSR" id="PIRSR604808-2"/>
    </source>
</evidence>
<feature type="site" description="Transition state stabilizer" evidence="5">
    <location>
        <position position="140"/>
    </location>
</feature>
<feature type="binding site" evidence="4">
    <location>
        <position position="140"/>
    </location>
    <ligand>
        <name>Mg(2+)</name>
        <dbReference type="ChEBI" id="CHEBI:18420"/>
        <label>1</label>
    </ligand>
</feature>
<dbReference type="Gene3D" id="3.60.10.10">
    <property type="entry name" value="Endonuclease/exonuclease/phosphatase"/>
    <property type="match status" value="1"/>
</dbReference>
<dbReference type="SUPFAM" id="SSF56219">
    <property type="entry name" value="DNase I-like"/>
    <property type="match status" value="1"/>
</dbReference>
<evidence type="ECO:0000256" key="1">
    <source>
        <dbReference type="ARBA" id="ARBA00022723"/>
    </source>
</evidence>
<dbReference type="InterPro" id="IPR036691">
    <property type="entry name" value="Endo/exonu/phosph_ase_sf"/>
</dbReference>
<sequence length="250" mass="28058">MLDEVTAIVDGYNAYFSFSKVKTGYSGVATFCRDAVTPIAAEEGLSAVLTPQPSIGSYGGNADFTPEELEALDAEGRAILTEHRLTDGKSVVIINLYCPRADKENKERVDYKLRFYKLLQERAEALVEGGRHVVVLGDINTSHKMIDHCEPDKEELFNANPGRQWLNQFLVPGEVSSTKPVDETREPLQATRDETRELLQATRDETREQRQATRDETRESRQATRDETRESRHATHSETGEPLQAQGGYL</sequence>
<dbReference type="EC" id="4.2.99.18" evidence="7"/>
<dbReference type="GO" id="GO:0140078">
    <property type="term" value="F:class I DNA-(apurinic or apyrimidinic site) endonuclease activity"/>
    <property type="evidence" value="ECO:0007669"/>
    <property type="project" value="UniProtKB-EC"/>
</dbReference>
<dbReference type="PANTHER" id="PTHR22748">
    <property type="entry name" value="AP ENDONUCLEASE"/>
    <property type="match status" value="1"/>
</dbReference>
<dbReference type="GO" id="GO:0046872">
    <property type="term" value="F:metal ion binding"/>
    <property type="evidence" value="ECO:0007669"/>
    <property type="project" value="UniProtKB-KW"/>
</dbReference>
<dbReference type="AlphaFoldDB" id="A0A9X0CHF7"/>
<evidence type="ECO:0000256" key="5">
    <source>
        <dbReference type="PIRSR" id="PIRSR604808-3"/>
    </source>
</evidence>
<evidence type="ECO:0000256" key="3">
    <source>
        <dbReference type="ARBA" id="ARBA00022842"/>
    </source>
</evidence>
<comment type="caution">
    <text evidence="7">The sequence shown here is derived from an EMBL/GenBank/DDBJ whole genome shotgun (WGS) entry which is preliminary data.</text>
</comment>
<dbReference type="Proteomes" id="UP001163046">
    <property type="component" value="Unassembled WGS sequence"/>
</dbReference>
<keyword evidence="7" id="KW-0456">Lyase</keyword>
<proteinExistence type="predicted"/>
<feature type="compositionally biased region" description="Basic and acidic residues" evidence="6">
    <location>
        <begin position="180"/>
        <end position="239"/>
    </location>
</feature>
<dbReference type="GO" id="GO:0005634">
    <property type="term" value="C:nucleus"/>
    <property type="evidence" value="ECO:0007669"/>
    <property type="project" value="TreeGrafter"/>
</dbReference>
<feature type="region of interest" description="Disordered" evidence="6">
    <location>
        <begin position="176"/>
        <end position="250"/>
    </location>
</feature>
<dbReference type="GO" id="GO:0006284">
    <property type="term" value="P:base-excision repair"/>
    <property type="evidence" value="ECO:0007669"/>
    <property type="project" value="TreeGrafter"/>
</dbReference>
<reference evidence="7" key="1">
    <citation type="submission" date="2023-01" db="EMBL/GenBank/DDBJ databases">
        <title>Genome assembly of the deep-sea coral Lophelia pertusa.</title>
        <authorList>
            <person name="Herrera S."/>
            <person name="Cordes E."/>
        </authorList>
    </citation>
    <scope>NUCLEOTIDE SEQUENCE</scope>
    <source>
        <strain evidence="7">USNM1676648</strain>
        <tissue evidence="7">Polyp</tissue>
    </source>
</reference>
<organism evidence="7 8">
    <name type="scientific">Desmophyllum pertusum</name>
    <dbReference type="NCBI Taxonomy" id="174260"/>
    <lineage>
        <taxon>Eukaryota</taxon>
        <taxon>Metazoa</taxon>
        <taxon>Cnidaria</taxon>
        <taxon>Anthozoa</taxon>
        <taxon>Hexacorallia</taxon>
        <taxon>Scleractinia</taxon>
        <taxon>Caryophylliina</taxon>
        <taxon>Caryophylliidae</taxon>
        <taxon>Desmophyllum</taxon>
    </lineage>
</organism>
<evidence type="ECO:0000256" key="6">
    <source>
        <dbReference type="SAM" id="MobiDB-lite"/>
    </source>
</evidence>
<protein>
    <submittedName>
        <fullName evidence="7">DNA-(Apurinic or apyrimidinic site) lyase 2</fullName>
        <ecNumber evidence="7">4.2.99.18</ecNumber>
    </submittedName>
</protein>
<dbReference type="GO" id="GO:0008311">
    <property type="term" value="F:double-stranded DNA 3'-5' DNA exonuclease activity"/>
    <property type="evidence" value="ECO:0007669"/>
    <property type="project" value="TreeGrafter"/>
</dbReference>
<dbReference type="PROSITE" id="PS51435">
    <property type="entry name" value="AP_NUCLEASE_F1_4"/>
    <property type="match status" value="1"/>
</dbReference>
<dbReference type="OrthoDB" id="391817at2759"/>
<keyword evidence="3 4" id="KW-0460">Magnesium</keyword>
<dbReference type="InterPro" id="IPR004808">
    <property type="entry name" value="AP_endonuc_1"/>
</dbReference>
<dbReference type="EMBL" id="MU827783">
    <property type="protein sequence ID" value="KAJ7336062.1"/>
    <property type="molecule type" value="Genomic_DNA"/>
</dbReference>
<accession>A0A9X0CHF7</accession>
<dbReference type="PANTHER" id="PTHR22748:SF4">
    <property type="entry name" value="DNA-(APURINIC OR APYRIMIDINIC SITE) ENDONUCLEASE 2"/>
    <property type="match status" value="1"/>
</dbReference>